<dbReference type="STRING" id="937775.Metlim_1541"/>
<evidence type="ECO:0000259" key="3">
    <source>
        <dbReference type="Pfam" id="PF17761"/>
    </source>
</evidence>
<reference evidence="4 5" key="1">
    <citation type="submission" date="2011-10" db="EMBL/GenBank/DDBJ databases">
        <title>The Improved High-Quality Draft genome of Methanoplanus limicola DSM 2279.</title>
        <authorList>
            <consortium name="US DOE Joint Genome Institute (JGI-PGF)"/>
            <person name="Lucas S."/>
            <person name="Copeland A."/>
            <person name="Lapidus A."/>
            <person name="Glavina del Rio T."/>
            <person name="Dalin E."/>
            <person name="Tice H."/>
            <person name="Bruce D."/>
            <person name="Goodwin L."/>
            <person name="Pitluck S."/>
            <person name="Peters L."/>
            <person name="Mikhailova N."/>
            <person name="Lu M."/>
            <person name="Kyrpides N."/>
            <person name="Mavromatis K."/>
            <person name="Ivanova N."/>
            <person name="Markowitz V."/>
            <person name="Cheng J.-F."/>
            <person name="Hugenholtz P."/>
            <person name="Woyke T."/>
            <person name="Wu D."/>
            <person name="Wirth R."/>
            <person name="Brambilla E.-M."/>
            <person name="Klenk H.-P."/>
            <person name="Eisen J.A."/>
        </authorList>
    </citation>
    <scope>NUCLEOTIDE SEQUENCE [LARGE SCALE GENOMIC DNA]</scope>
    <source>
        <strain evidence="4 5">DSM 2279</strain>
    </source>
</reference>
<dbReference type="OrthoDB" id="359256at2157"/>
<keyword evidence="5" id="KW-1185">Reference proteome</keyword>
<dbReference type="InParanoid" id="H1Z3P3"/>
<gene>
    <name evidence="4" type="ORF">Metlim_1541</name>
</gene>
<dbReference type="Gene3D" id="3.40.1350.10">
    <property type="match status" value="1"/>
</dbReference>
<evidence type="ECO:0000313" key="4">
    <source>
        <dbReference type="EMBL" id="EHQ35642.1"/>
    </source>
</evidence>
<dbReference type="InterPro" id="IPR009362">
    <property type="entry name" value="YhcG_C"/>
</dbReference>
<dbReference type="InterPro" id="IPR011856">
    <property type="entry name" value="tRNA_endonuc-like_dom_sf"/>
</dbReference>
<dbReference type="AlphaFoldDB" id="H1Z3P3"/>
<protein>
    <recommendedName>
        <fullName evidence="6">DUF1016 domain-containing protein</fullName>
    </recommendedName>
</protein>
<accession>H1Z3P3</accession>
<feature type="domain" description="YhcG N-terminal" evidence="3">
    <location>
        <begin position="179"/>
        <end position="226"/>
    </location>
</feature>
<dbReference type="InterPro" id="IPR041527">
    <property type="entry name" value="YhcG_N"/>
</dbReference>
<dbReference type="PATRIC" id="fig|937775.9.peg.1744"/>
<dbReference type="HOGENOM" id="CLU_046640_1_1_2"/>
<dbReference type="PANTHER" id="PTHR30547:SF5">
    <property type="entry name" value="NUCLEASE YHCG-RELATED"/>
    <property type="match status" value="1"/>
</dbReference>
<feature type="region of interest" description="Disordered" evidence="1">
    <location>
        <begin position="110"/>
        <end position="143"/>
    </location>
</feature>
<sequence length="447" mass="51622">MTLYEGNNRDNSSEENNNSSNTLFSRVASIIEQARTNTVRAVNSNMVLCYWFIGREIVEEVQEGKERAEYGRQVLEELSDNLNRQYGKGFSKANLRLFRQFYMTYPDRMPDNPEYDDYENNLASSSKSSATTSISNSDEDDGTDKFKSYEFATQRVANSDSPLNKDKTEKNTSNVGFNPQLGWSHYRALMRVKKPEARLFYKQEAAECTWDKRTLERHIHSQYYERMLKSQHPEKMQEDMRNSGCEISKSTAKSRASSALSSEVMPISTAIAIDSLKDPYVLEFLDLPETPDLRESHLESAIITHLQSFLMELGKGFAFVGRQKRMRFDDTDLYVDLVFYNCILKCYLLIDLKMGDISYRDVGQMDGYVRMFDDLCIAEDDNPTIGLILCTGKNDAVARYSVLSERKQIFASKYMLYLPTEEELAAEILRKRRMIEDRLNENGPNEE</sequence>
<feature type="region of interest" description="Disordered" evidence="1">
    <location>
        <begin position="1"/>
        <end position="20"/>
    </location>
</feature>
<dbReference type="PANTHER" id="PTHR30547">
    <property type="entry name" value="UNCHARACTERIZED PROTEIN YHCG-RELATED"/>
    <property type="match status" value="1"/>
</dbReference>
<name>H1Z3P3_9EURY</name>
<evidence type="ECO:0000313" key="5">
    <source>
        <dbReference type="Proteomes" id="UP000005741"/>
    </source>
</evidence>
<evidence type="ECO:0000259" key="2">
    <source>
        <dbReference type="Pfam" id="PF06250"/>
    </source>
</evidence>
<feature type="domain" description="YhcG N-terminal" evidence="3">
    <location>
        <begin position="27"/>
        <end position="108"/>
    </location>
</feature>
<feature type="compositionally biased region" description="Low complexity" evidence="1">
    <location>
        <begin position="123"/>
        <end position="136"/>
    </location>
</feature>
<dbReference type="EMBL" id="CM001436">
    <property type="protein sequence ID" value="EHQ35642.1"/>
    <property type="molecule type" value="Genomic_DNA"/>
</dbReference>
<feature type="domain" description="YhcG PDDEXK nuclease" evidence="2">
    <location>
        <begin position="275"/>
        <end position="425"/>
    </location>
</feature>
<proteinExistence type="predicted"/>
<evidence type="ECO:0000256" key="1">
    <source>
        <dbReference type="SAM" id="MobiDB-lite"/>
    </source>
</evidence>
<dbReference type="RefSeq" id="WP_004077397.1">
    <property type="nucleotide sequence ID" value="NZ_CM001436.1"/>
</dbReference>
<dbReference type="Pfam" id="PF06250">
    <property type="entry name" value="YhcG_C"/>
    <property type="match status" value="1"/>
</dbReference>
<dbReference type="Pfam" id="PF17761">
    <property type="entry name" value="DUF1016_N"/>
    <property type="match status" value="2"/>
</dbReference>
<organism evidence="4 5">
    <name type="scientific">Methanoplanus limicola DSM 2279</name>
    <dbReference type="NCBI Taxonomy" id="937775"/>
    <lineage>
        <taxon>Archaea</taxon>
        <taxon>Methanobacteriati</taxon>
        <taxon>Methanobacteriota</taxon>
        <taxon>Stenosarchaea group</taxon>
        <taxon>Methanomicrobia</taxon>
        <taxon>Methanomicrobiales</taxon>
        <taxon>Methanomicrobiaceae</taxon>
        <taxon>Methanoplanus</taxon>
    </lineage>
</organism>
<feature type="region of interest" description="Disordered" evidence="1">
    <location>
        <begin position="157"/>
        <end position="176"/>
    </location>
</feature>
<dbReference type="Proteomes" id="UP000005741">
    <property type="component" value="Chromosome"/>
</dbReference>
<dbReference type="InterPro" id="IPR053148">
    <property type="entry name" value="PD-DEXK-like_domain"/>
</dbReference>
<evidence type="ECO:0008006" key="6">
    <source>
        <dbReference type="Google" id="ProtNLM"/>
    </source>
</evidence>
<dbReference type="GO" id="GO:0003676">
    <property type="term" value="F:nucleic acid binding"/>
    <property type="evidence" value="ECO:0007669"/>
    <property type="project" value="InterPro"/>
</dbReference>